<dbReference type="PROSITE" id="PS51257">
    <property type="entry name" value="PROKAR_LIPOPROTEIN"/>
    <property type="match status" value="1"/>
</dbReference>
<evidence type="ECO:0000256" key="2">
    <source>
        <dbReference type="ARBA" id="ARBA00004193"/>
    </source>
</evidence>
<evidence type="ECO:0000256" key="7">
    <source>
        <dbReference type="ARBA" id="ARBA00023139"/>
    </source>
</evidence>
<dbReference type="AlphaFoldDB" id="A0A1M5YKA5"/>
<sequence length="299" mass="32298">MKKLISLVMLIIMVVGLLSGCTGENKAKDVSKDNGAFDLENEIVAVTREEGSGTRGAFVELFEIEEKAQDGTKIDKTTKEAITQMKTDTVLTTVAGNEYAIGYVSTGSLNDTVKAINIDGIAPTVENIKNGSYKIARPFNIATKDNLSELAKDFINFIMSSEGQEVVQNNKYIAIEENTSPYSGNKPSGKIVVAGSSSVTPLMEKLREVYLEINPNGEIEIQQSDSSSGMKAAIDGTADIGMASRELKDSESAELKSTAIAIDGIAVIVNNENAVENLTKENIRRIFIGEITKWSEINK</sequence>
<dbReference type="InterPro" id="IPR050811">
    <property type="entry name" value="Phosphate_ABC_transporter"/>
</dbReference>
<protein>
    <submittedName>
        <fullName evidence="10">Phosphate ABC transporter substrate-binding protein, PhoT family (TC 3.A.1.7.1)</fullName>
    </submittedName>
</protein>
<evidence type="ECO:0000313" key="11">
    <source>
        <dbReference type="Proteomes" id="UP000184389"/>
    </source>
</evidence>
<comment type="subunit">
    <text evidence="4">The complex is composed of two ATP-binding proteins (PstB), two transmembrane proteins (PstC and PstA) and a solute-binding protein (PstS).</text>
</comment>
<dbReference type="PANTHER" id="PTHR30570">
    <property type="entry name" value="PERIPLASMIC PHOSPHATE BINDING COMPONENT OF PHOSPHATE ABC TRANSPORTER"/>
    <property type="match status" value="1"/>
</dbReference>
<evidence type="ECO:0000256" key="5">
    <source>
        <dbReference type="ARBA" id="ARBA00022592"/>
    </source>
</evidence>
<keyword evidence="7" id="KW-0564">Palmitate</keyword>
<evidence type="ECO:0000256" key="3">
    <source>
        <dbReference type="ARBA" id="ARBA00008725"/>
    </source>
</evidence>
<evidence type="ECO:0000256" key="8">
    <source>
        <dbReference type="ARBA" id="ARBA00023288"/>
    </source>
</evidence>
<comment type="function">
    <text evidence="1">Part of the ABC transporter complex PstSACB involved in phosphate import.</text>
</comment>
<name>A0A1M5YKA5_9FIRM</name>
<comment type="similarity">
    <text evidence="3">Belongs to the PstS family.</text>
</comment>
<dbReference type="EMBL" id="FQXR01000012">
    <property type="protein sequence ID" value="SHI12402.1"/>
    <property type="molecule type" value="Genomic_DNA"/>
</dbReference>
<comment type="subcellular location">
    <subcellularLocation>
        <location evidence="2">Cell membrane</location>
        <topology evidence="2">Lipid-anchor</topology>
    </subcellularLocation>
</comment>
<dbReference type="RefSeq" id="WP_084604270.1">
    <property type="nucleotide sequence ID" value="NZ_FQXR01000012.1"/>
</dbReference>
<dbReference type="InterPro" id="IPR024370">
    <property type="entry name" value="PBP_domain"/>
</dbReference>
<dbReference type="STRING" id="1123281.SAMN02745180_02263"/>
<feature type="domain" description="PBP" evidence="9">
    <location>
        <begin position="40"/>
        <end position="162"/>
    </location>
</feature>
<dbReference type="Proteomes" id="UP000184389">
    <property type="component" value="Unassembled WGS sequence"/>
</dbReference>
<gene>
    <name evidence="10" type="ORF">SAMN02745180_02263</name>
</gene>
<dbReference type="SUPFAM" id="SSF53850">
    <property type="entry name" value="Periplasmic binding protein-like II"/>
    <property type="match status" value="2"/>
</dbReference>
<proteinExistence type="inferred from homology"/>
<keyword evidence="6" id="KW-0732">Signal</keyword>
<dbReference type="GO" id="GO:0006817">
    <property type="term" value="P:phosphate ion transport"/>
    <property type="evidence" value="ECO:0007669"/>
    <property type="project" value="UniProtKB-KW"/>
</dbReference>
<accession>A0A1M5YKA5</accession>
<evidence type="ECO:0000256" key="1">
    <source>
        <dbReference type="ARBA" id="ARBA00002841"/>
    </source>
</evidence>
<feature type="domain" description="PBP" evidence="9">
    <location>
        <begin position="182"/>
        <end position="296"/>
    </location>
</feature>
<reference evidence="10 11" key="1">
    <citation type="submission" date="2016-11" db="EMBL/GenBank/DDBJ databases">
        <authorList>
            <person name="Jaros S."/>
            <person name="Januszkiewicz K."/>
            <person name="Wedrychowicz H."/>
        </authorList>
    </citation>
    <scope>NUCLEOTIDE SEQUENCE [LARGE SCALE GENOMIC DNA]</scope>
    <source>
        <strain evidence="10 11">DSM 13106</strain>
    </source>
</reference>
<dbReference type="Gene3D" id="3.40.190.10">
    <property type="entry name" value="Periplasmic binding protein-like II"/>
    <property type="match status" value="2"/>
</dbReference>
<dbReference type="Pfam" id="PF12849">
    <property type="entry name" value="PBP_like_2"/>
    <property type="match status" value="2"/>
</dbReference>
<keyword evidence="8" id="KW-0449">Lipoprotein</keyword>
<dbReference type="GO" id="GO:0005886">
    <property type="term" value="C:plasma membrane"/>
    <property type="evidence" value="ECO:0007669"/>
    <property type="project" value="UniProtKB-SubCell"/>
</dbReference>
<evidence type="ECO:0000259" key="9">
    <source>
        <dbReference type="Pfam" id="PF12849"/>
    </source>
</evidence>
<dbReference type="PANTHER" id="PTHR30570:SF1">
    <property type="entry name" value="PHOSPHATE-BINDING PROTEIN PSTS"/>
    <property type="match status" value="1"/>
</dbReference>
<dbReference type="OrthoDB" id="9790048at2"/>
<keyword evidence="5" id="KW-0813">Transport</keyword>
<evidence type="ECO:0000313" key="10">
    <source>
        <dbReference type="EMBL" id="SHI12402.1"/>
    </source>
</evidence>
<organism evidence="10 11">
    <name type="scientific">Sporanaerobacter acetigenes DSM 13106</name>
    <dbReference type="NCBI Taxonomy" id="1123281"/>
    <lineage>
        <taxon>Bacteria</taxon>
        <taxon>Bacillati</taxon>
        <taxon>Bacillota</taxon>
        <taxon>Tissierellia</taxon>
        <taxon>Tissierellales</taxon>
        <taxon>Sporanaerobacteraceae</taxon>
        <taxon>Sporanaerobacter</taxon>
    </lineage>
</organism>
<evidence type="ECO:0000256" key="4">
    <source>
        <dbReference type="ARBA" id="ARBA00011529"/>
    </source>
</evidence>
<keyword evidence="11" id="KW-1185">Reference proteome</keyword>
<evidence type="ECO:0000256" key="6">
    <source>
        <dbReference type="ARBA" id="ARBA00022729"/>
    </source>
</evidence>
<keyword evidence="5" id="KW-0592">Phosphate transport</keyword>